<feature type="compositionally biased region" description="Acidic residues" evidence="10">
    <location>
        <begin position="14"/>
        <end position="23"/>
    </location>
</feature>
<evidence type="ECO:0000256" key="4">
    <source>
        <dbReference type="ARBA" id="ARBA00022723"/>
    </source>
</evidence>
<evidence type="ECO:0000256" key="2">
    <source>
        <dbReference type="ARBA" id="ARBA00012251"/>
    </source>
</evidence>
<dbReference type="GO" id="GO:0016567">
    <property type="term" value="P:protein ubiquitination"/>
    <property type="evidence" value="ECO:0007669"/>
    <property type="project" value="InterPro"/>
</dbReference>
<reference evidence="13" key="1">
    <citation type="submission" date="2021-03" db="EMBL/GenBank/DDBJ databases">
        <authorList>
            <person name="Palmer J.M."/>
        </authorList>
    </citation>
    <scope>NUCLEOTIDE SEQUENCE</scope>
    <source>
        <strain evidence="13">ARV_011</strain>
    </source>
</reference>
<dbReference type="SUPFAM" id="SSF57850">
    <property type="entry name" value="RING/U-box"/>
    <property type="match status" value="2"/>
</dbReference>
<dbReference type="InterPro" id="IPR013083">
    <property type="entry name" value="Znf_RING/FYVE/PHD"/>
</dbReference>
<feature type="domain" description="RING-type" evidence="12">
    <location>
        <begin position="125"/>
        <end position="364"/>
    </location>
</feature>
<evidence type="ECO:0000256" key="3">
    <source>
        <dbReference type="ARBA" id="ARBA00022679"/>
    </source>
</evidence>
<dbReference type="GeneID" id="66117288"/>
<keyword evidence="7" id="KW-0833">Ubl conjugation pathway</keyword>
<accession>A0A9P7VCV7</accession>
<name>A0A9P7VCV7_9ASCO</name>
<dbReference type="FunFam" id="1.20.120.1750:FF:000002">
    <property type="entry name" value="RBR-type E3 ubiquitin transferase"/>
    <property type="match status" value="1"/>
</dbReference>
<evidence type="ECO:0000259" key="11">
    <source>
        <dbReference type="PROSITE" id="PS50089"/>
    </source>
</evidence>
<dbReference type="Pfam" id="PF01485">
    <property type="entry name" value="IBR"/>
    <property type="match status" value="1"/>
</dbReference>
<proteinExistence type="predicted"/>
<protein>
    <recommendedName>
        <fullName evidence="2">RBR-type E3 ubiquitin transferase</fullName>
        <ecNumber evidence="2">2.3.2.31</ecNumber>
    </recommendedName>
</protein>
<evidence type="ECO:0000256" key="5">
    <source>
        <dbReference type="ARBA" id="ARBA00022737"/>
    </source>
</evidence>
<dbReference type="GO" id="GO:0061630">
    <property type="term" value="F:ubiquitin protein ligase activity"/>
    <property type="evidence" value="ECO:0007669"/>
    <property type="project" value="UniProtKB-EC"/>
</dbReference>
<feature type="region of interest" description="Disordered" evidence="10">
    <location>
        <begin position="1"/>
        <end position="23"/>
    </location>
</feature>
<evidence type="ECO:0000259" key="12">
    <source>
        <dbReference type="PROSITE" id="PS51873"/>
    </source>
</evidence>
<comment type="catalytic activity">
    <reaction evidence="1">
        <text>[E2 ubiquitin-conjugating enzyme]-S-ubiquitinyl-L-cysteine + [acceptor protein]-L-lysine = [E2 ubiquitin-conjugating enzyme]-L-cysteine + [acceptor protein]-N(6)-ubiquitinyl-L-lysine.</text>
        <dbReference type="EC" id="2.3.2.31"/>
    </reaction>
</comment>
<evidence type="ECO:0000313" key="13">
    <source>
        <dbReference type="EMBL" id="KAG7195385.1"/>
    </source>
</evidence>
<evidence type="ECO:0000256" key="9">
    <source>
        <dbReference type="PROSITE-ProRule" id="PRU00175"/>
    </source>
</evidence>
<keyword evidence="8" id="KW-0862">Zinc</keyword>
<dbReference type="PROSITE" id="PS51873">
    <property type="entry name" value="TRIAD"/>
    <property type="match status" value="1"/>
</dbReference>
<dbReference type="PANTHER" id="PTHR11685">
    <property type="entry name" value="RBR FAMILY RING FINGER AND IBR DOMAIN-CONTAINING"/>
    <property type="match status" value="1"/>
</dbReference>
<dbReference type="Pfam" id="PF22191">
    <property type="entry name" value="IBR_1"/>
    <property type="match status" value="1"/>
</dbReference>
<dbReference type="OrthoDB" id="10009520at2759"/>
<dbReference type="EMBL" id="JAHMUF010000004">
    <property type="protein sequence ID" value="KAG7195385.1"/>
    <property type="molecule type" value="Genomic_DNA"/>
</dbReference>
<dbReference type="InterPro" id="IPR002867">
    <property type="entry name" value="IBR_dom"/>
</dbReference>
<dbReference type="PROSITE" id="PS50089">
    <property type="entry name" value="ZF_RING_2"/>
    <property type="match status" value="1"/>
</dbReference>
<dbReference type="InterPro" id="IPR017907">
    <property type="entry name" value="Znf_RING_CS"/>
</dbReference>
<dbReference type="GO" id="GO:0008270">
    <property type="term" value="F:zinc ion binding"/>
    <property type="evidence" value="ECO:0007669"/>
    <property type="project" value="UniProtKB-KW"/>
</dbReference>
<dbReference type="PROSITE" id="PS00518">
    <property type="entry name" value="ZF_RING_1"/>
    <property type="match status" value="1"/>
</dbReference>
<organism evidence="13 14">
    <name type="scientific">Scheffersomyces spartinae</name>
    <dbReference type="NCBI Taxonomy" id="45513"/>
    <lineage>
        <taxon>Eukaryota</taxon>
        <taxon>Fungi</taxon>
        <taxon>Dikarya</taxon>
        <taxon>Ascomycota</taxon>
        <taxon>Saccharomycotina</taxon>
        <taxon>Pichiomycetes</taxon>
        <taxon>Debaryomycetaceae</taxon>
        <taxon>Scheffersomyces</taxon>
    </lineage>
</organism>
<gene>
    <name evidence="13" type="ORF">KQ657_003914</name>
</gene>
<keyword evidence="5" id="KW-0677">Repeat</keyword>
<dbReference type="SMART" id="SM00647">
    <property type="entry name" value="IBR"/>
    <property type="match status" value="2"/>
</dbReference>
<evidence type="ECO:0000256" key="6">
    <source>
        <dbReference type="ARBA" id="ARBA00022771"/>
    </source>
</evidence>
<evidence type="ECO:0000256" key="10">
    <source>
        <dbReference type="SAM" id="MobiDB-lite"/>
    </source>
</evidence>
<evidence type="ECO:0000256" key="1">
    <source>
        <dbReference type="ARBA" id="ARBA00001798"/>
    </source>
</evidence>
<dbReference type="InterPro" id="IPR031127">
    <property type="entry name" value="E3_UB_ligase_RBR"/>
</dbReference>
<keyword evidence="3" id="KW-0808">Transferase</keyword>
<dbReference type="Proteomes" id="UP000790833">
    <property type="component" value="Unassembled WGS sequence"/>
</dbReference>
<sequence length="539" mass="63081">MSDTEGSNTGSEFDVSDFEYDDSDGEYYQGDNENFEAIQSYSKSLKESGCKQWRLAEFIQENFVDRVDKLHIPSSKASKEELLILLHHCNWDEERLINLYYDGADELKENAGLLRSPIPGFQVRDDFECSICCNLEPSTKVFSLSCHHEFCLSCYYNYVKEELPKGKLIRCMIPDCNLSIPHALVHQICKLNNNSESVAMDNLVDNELLYYSANLYVIRHHDTFRWCPAIDCQNLVQMDLTARLAELDLDAIDPFDKNYRGSDSEVKIVTCSDGHEFCFSCKFENHLPCSCSIVRAWDRKVTDDSETYSWLEVNTKGCPECGTNIEKNGGCNHMKCFKCAYEFCWICLGTWEEHKGFYNCNRYVAPLPQEEKEMKKKRRYLDRYMHFYSRFMEHQSSMAWDLKTLKSIKKTTEEYMHEKATDSTKTISYNEIDYLQESFKLLVRGRKTLKWTYVFAYYLTKSNFRSIFEQNQDFLNALVEQLSELFEKIQTSQDNMKLVVQLRTDLVNVSKSVTNRRLKLIEAAREFLQRGLITFDEGF</sequence>
<dbReference type="InterPro" id="IPR044066">
    <property type="entry name" value="TRIAD_supradom"/>
</dbReference>
<feature type="compositionally biased region" description="Polar residues" evidence="10">
    <location>
        <begin position="1"/>
        <end position="11"/>
    </location>
</feature>
<keyword evidence="4" id="KW-0479">Metal-binding</keyword>
<dbReference type="EC" id="2.3.2.31" evidence="2"/>
<dbReference type="RefSeq" id="XP_043050932.1">
    <property type="nucleotide sequence ID" value="XM_043194608.1"/>
</dbReference>
<evidence type="ECO:0000256" key="7">
    <source>
        <dbReference type="ARBA" id="ARBA00022786"/>
    </source>
</evidence>
<dbReference type="InterPro" id="IPR001841">
    <property type="entry name" value="Znf_RING"/>
</dbReference>
<dbReference type="Gene3D" id="1.20.120.1750">
    <property type="match status" value="1"/>
</dbReference>
<evidence type="ECO:0000256" key="8">
    <source>
        <dbReference type="ARBA" id="ARBA00022833"/>
    </source>
</evidence>
<keyword evidence="14" id="KW-1185">Reference proteome</keyword>
<dbReference type="Gene3D" id="3.30.40.10">
    <property type="entry name" value="Zinc/RING finger domain, C3HC4 (zinc finger)"/>
    <property type="match status" value="1"/>
</dbReference>
<keyword evidence="6 9" id="KW-0863">Zinc-finger</keyword>
<evidence type="ECO:0000313" key="14">
    <source>
        <dbReference type="Proteomes" id="UP000790833"/>
    </source>
</evidence>
<dbReference type="AlphaFoldDB" id="A0A9P7VCV7"/>
<comment type="caution">
    <text evidence="13">The sequence shown here is derived from an EMBL/GenBank/DDBJ whole genome shotgun (WGS) entry which is preliminary data.</text>
</comment>
<feature type="domain" description="RING-type" evidence="11">
    <location>
        <begin position="129"/>
        <end position="171"/>
    </location>
</feature>